<keyword evidence="1" id="KW-0472">Membrane</keyword>
<dbReference type="EMBL" id="BAAAZK010000008">
    <property type="protein sequence ID" value="GAA4183838.1"/>
    <property type="molecule type" value="Genomic_DNA"/>
</dbReference>
<feature type="transmembrane region" description="Helical" evidence="1">
    <location>
        <begin position="21"/>
        <end position="38"/>
    </location>
</feature>
<reference evidence="3" key="1">
    <citation type="journal article" date="2019" name="Int. J. Syst. Evol. Microbiol.">
        <title>The Global Catalogue of Microorganisms (GCM) 10K type strain sequencing project: providing services to taxonomists for standard genome sequencing and annotation.</title>
        <authorList>
            <consortium name="The Broad Institute Genomics Platform"/>
            <consortium name="The Broad Institute Genome Sequencing Center for Infectious Disease"/>
            <person name="Wu L."/>
            <person name="Ma J."/>
        </authorList>
    </citation>
    <scope>NUCLEOTIDE SEQUENCE [LARGE SCALE GENOMIC DNA]</scope>
    <source>
        <strain evidence="3">JCM 16722</strain>
    </source>
</reference>
<proteinExistence type="predicted"/>
<dbReference type="PROSITE" id="PS51257">
    <property type="entry name" value="PROKAR_LIPOPROTEIN"/>
    <property type="match status" value="1"/>
</dbReference>
<comment type="caution">
    <text evidence="2">The sequence shown here is derived from an EMBL/GenBank/DDBJ whole genome shotgun (WGS) entry which is preliminary data.</text>
</comment>
<evidence type="ECO:0000256" key="1">
    <source>
        <dbReference type="SAM" id="Phobius"/>
    </source>
</evidence>
<name>A0ABP8AH59_9SPHI</name>
<dbReference type="Proteomes" id="UP001500167">
    <property type="component" value="Unassembled WGS sequence"/>
</dbReference>
<keyword evidence="3" id="KW-1185">Reference proteome</keyword>
<keyword evidence="1" id="KW-0812">Transmembrane</keyword>
<evidence type="ECO:0000313" key="3">
    <source>
        <dbReference type="Proteomes" id="UP001500167"/>
    </source>
</evidence>
<accession>A0ABP8AH59</accession>
<evidence type="ECO:0000313" key="2">
    <source>
        <dbReference type="EMBL" id="GAA4183838.1"/>
    </source>
</evidence>
<keyword evidence="1" id="KW-1133">Transmembrane helix</keyword>
<protein>
    <submittedName>
        <fullName evidence="2">Uncharacterized protein</fullName>
    </submittedName>
</protein>
<sequence length="301" mass="34832">MFKLVLNNQYIDHYKRSVLKLLLLIISTIFLSSCAFFGKNKEFPIGNYQVICGYTNDGYLEAKAKDPLNIEPDAYCDHPLHYRSFLSLRDKGQFVLAIGDILLYGRYRFEGNKIELVDDKKGTISLDIIQVKKNFIQLKGDFSQFNSAHLPNTERLFLNFELDKTPLREQPSKFDSVVNLWRNIPTSAENDQEVKARALNFLDYSIAYFQHISNSGVHSDYKIDGVESPITYAQNGIVLKQWEDVPVSWKELFYNEENALVAYKYLMDGFNYGEKEKYSVSGLLLITFYLKNLRNSLSTLK</sequence>
<gene>
    <name evidence="2" type="ORF">GCM10022218_43240</name>
</gene>
<organism evidence="2 3">
    <name type="scientific">Sphingobacterium ginsenosidimutans</name>
    <dbReference type="NCBI Taxonomy" id="687845"/>
    <lineage>
        <taxon>Bacteria</taxon>
        <taxon>Pseudomonadati</taxon>
        <taxon>Bacteroidota</taxon>
        <taxon>Sphingobacteriia</taxon>
        <taxon>Sphingobacteriales</taxon>
        <taxon>Sphingobacteriaceae</taxon>
        <taxon>Sphingobacterium</taxon>
    </lineage>
</organism>